<sequence>MLKSPSIAGLKIGSQSMQPPIRSALLCVALPLLRCPARAHDCETMLNNKCLYLISLAVDSHSRYPPIRWWCKKPWFSDCLSNVHSLRNWPSRVDIKGVSLNIFLLLTNKHFLLFVHVLSKHISS</sequence>
<accession>A0A0A9I0P4</accession>
<organism evidence="1">
    <name type="scientific">Arundo donax</name>
    <name type="common">Giant reed</name>
    <name type="synonym">Donax arundinaceus</name>
    <dbReference type="NCBI Taxonomy" id="35708"/>
    <lineage>
        <taxon>Eukaryota</taxon>
        <taxon>Viridiplantae</taxon>
        <taxon>Streptophyta</taxon>
        <taxon>Embryophyta</taxon>
        <taxon>Tracheophyta</taxon>
        <taxon>Spermatophyta</taxon>
        <taxon>Magnoliopsida</taxon>
        <taxon>Liliopsida</taxon>
        <taxon>Poales</taxon>
        <taxon>Poaceae</taxon>
        <taxon>PACMAD clade</taxon>
        <taxon>Arundinoideae</taxon>
        <taxon>Arundineae</taxon>
        <taxon>Arundo</taxon>
    </lineage>
</organism>
<protein>
    <submittedName>
        <fullName evidence="1">Uncharacterized protein</fullName>
    </submittedName>
</protein>
<reference evidence="1" key="2">
    <citation type="journal article" date="2015" name="Data Brief">
        <title>Shoot transcriptome of the giant reed, Arundo donax.</title>
        <authorList>
            <person name="Barrero R.A."/>
            <person name="Guerrero F.D."/>
            <person name="Moolhuijzen P."/>
            <person name="Goolsby J.A."/>
            <person name="Tidwell J."/>
            <person name="Bellgard S.E."/>
            <person name="Bellgard M.I."/>
        </authorList>
    </citation>
    <scope>NUCLEOTIDE SEQUENCE</scope>
    <source>
        <tissue evidence="1">Shoot tissue taken approximately 20 cm above the soil surface</tissue>
    </source>
</reference>
<reference evidence="1" key="1">
    <citation type="submission" date="2014-09" db="EMBL/GenBank/DDBJ databases">
        <authorList>
            <person name="Magalhaes I.L.F."/>
            <person name="Oliveira U."/>
            <person name="Santos F.R."/>
            <person name="Vidigal T.H.D.A."/>
            <person name="Brescovit A.D."/>
            <person name="Santos A.J."/>
        </authorList>
    </citation>
    <scope>NUCLEOTIDE SEQUENCE</scope>
    <source>
        <tissue evidence="1">Shoot tissue taken approximately 20 cm above the soil surface</tissue>
    </source>
</reference>
<dbReference type="EMBL" id="GBRH01159153">
    <property type="protein sequence ID" value="JAE38743.1"/>
    <property type="molecule type" value="Transcribed_RNA"/>
</dbReference>
<evidence type="ECO:0000313" key="1">
    <source>
        <dbReference type="EMBL" id="JAE38743.1"/>
    </source>
</evidence>
<name>A0A0A9I0P4_ARUDO</name>
<dbReference type="AlphaFoldDB" id="A0A0A9I0P4"/>
<proteinExistence type="predicted"/>